<name>A0A192D518_9SPHN</name>
<feature type="chain" id="PRO_5008251772" evidence="1">
    <location>
        <begin position="22"/>
        <end position="178"/>
    </location>
</feature>
<dbReference type="AlphaFoldDB" id="A0A192D518"/>
<evidence type="ECO:0000313" key="3">
    <source>
        <dbReference type="Proteomes" id="UP000078263"/>
    </source>
</evidence>
<protein>
    <submittedName>
        <fullName evidence="2">Uncharacterized protein</fullName>
    </submittedName>
</protein>
<accession>A0A192D518</accession>
<dbReference type="Proteomes" id="UP000078263">
    <property type="component" value="Chromosome"/>
</dbReference>
<reference evidence="2 3" key="1">
    <citation type="submission" date="2016-05" db="EMBL/GenBank/DDBJ databases">
        <title>Compelete Genome Sequence of Bacteriochlorophyll-Synthesizing Bacterium Porphyrobacter neustonensis DSM 9434.</title>
        <authorList>
            <person name="Shi X.-L."/>
            <person name="Wu Y.-H."/>
            <person name="Cheng H."/>
            <person name="Xu L."/>
            <person name="Zhang X.-Q."/>
            <person name="Wang C.-S."/>
            <person name="Xu X.-W."/>
        </authorList>
    </citation>
    <scope>NUCLEOTIDE SEQUENCE [LARGE SCALE GENOMIC DNA]</scope>
    <source>
        <strain evidence="2 3">DSM 9434</strain>
    </source>
</reference>
<dbReference type="OrthoDB" id="7596780at2"/>
<dbReference type="EMBL" id="CP016033">
    <property type="protein sequence ID" value="ANK12987.1"/>
    <property type="molecule type" value="Genomic_DNA"/>
</dbReference>
<evidence type="ECO:0000313" key="2">
    <source>
        <dbReference type="EMBL" id="ANK12987.1"/>
    </source>
</evidence>
<dbReference type="KEGG" id="pns:A9D12_08555"/>
<dbReference type="STRING" id="1112.A9D12_08555"/>
<keyword evidence="1" id="KW-0732">Signal</keyword>
<keyword evidence="3" id="KW-1185">Reference proteome</keyword>
<dbReference type="RefSeq" id="WP_068350897.1">
    <property type="nucleotide sequence ID" value="NZ_CP016033.1"/>
</dbReference>
<sequence length="178" mass="19285">MIRLTAAAAAMAVLAGTPLAAQDTKSESSYIKGLRECQAKTDPAARLACYDSAVAAVVEATSEGELRVVDREEVRQTRRKLFGFSLPDFGIFSGKDDKDDSAEAEEFTSLQTTISGVRSVNGKYVLVTAEGAQWQLDETPARLMRPKVGQPLEIKAGALGSYFLRINEQKGVKGRRVQ</sequence>
<proteinExistence type="predicted"/>
<gene>
    <name evidence="2" type="ORF">A9D12_08555</name>
</gene>
<feature type="signal peptide" evidence="1">
    <location>
        <begin position="1"/>
        <end position="21"/>
    </location>
</feature>
<evidence type="ECO:0000256" key="1">
    <source>
        <dbReference type="SAM" id="SignalP"/>
    </source>
</evidence>
<organism evidence="2 3">
    <name type="scientific">Erythrobacter neustonensis</name>
    <dbReference type="NCBI Taxonomy" id="1112"/>
    <lineage>
        <taxon>Bacteria</taxon>
        <taxon>Pseudomonadati</taxon>
        <taxon>Pseudomonadota</taxon>
        <taxon>Alphaproteobacteria</taxon>
        <taxon>Sphingomonadales</taxon>
        <taxon>Erythrobacteraceae</taxon>
        <taxon>Erythrobacter/Porphyrobacter group</taxon>
        <taxon>Erythrobacter</taxon>
    </lineage>
</organism>